<dbReference type="PANTHER" id="PTHR34846">
    <property type="entry name" value="4-CARBOXYMUCONOLACTONE DECARBOXYLASE FAMILY PROTEIN (AFU_ORTHOLOGUE AFUA_6G11590)"/>
    <property type="match status" value="1"/>
</dbReference>
<dbReference type="Proteomes" id="UP000582016">
    <property type="component" value="Unassembled WGS sequence"/>
</dbReference>
<dbReference type="AlphaFoldDB" id="A0A8H5I4Q4"/>
<dbReference type="SUPFAM" id="SSF69118">
    <property type="entry name" value="AhpD-like"/>
    <property type="match status" value="1"/>
</dbReference>
<dbReference type="PANTHER" id="PTHR34846:SF11">
    <property type="entry name" value="4-CARBOXYMUCONOLACTONE DECARBOXYLASE FAMILY PROTEIN (AFU_ORTHOLOGUE AFUA_6G11590)"/>
    <property type="match status" value="1"/>
</dbReference>
<evidence type="ECO:0000313" key="1">
    <source>
        <dbReference type="EMBL" id="KAF5530119.1"/>
    </source>
</evidence>
<dbReference type="OrthoDB" id="5091500at2759"/>
<comment type="caution">
    <text evidence="1">The sequence shown here is derived from an EMBL/GenBank/DDBJ whole genome shotgun (WGS) entry which is preliminary data.</text>
</comment>
<name>A0A8H5I4Q4_9HYPO</name>
<gene>
    <name evidence="1" type="ORF">FPHYL_14133</name>
</gene>
<reference evidence="1 2" key="1">
    <citation type="submission" date="2020-05" db="EMBL/GenBank/DDBJ databases">
        <title>Identification and distribution of gene clusters putatively required for synthesis of sphingolipid metabolism inhibitors in phylogenetically diverse species of the filamentous fungus Fusarium.</title>
        <authorList>
            <person name="Kim H.-S."/>
            <person name="Busman M."/>
            <person name="Brown D.W."/>
            <person name="Divon H."/>
            <person name="Uhlig S."/>
            <person name="Proctor R.H."/>
        </authorList>
    </citation>
    <scope>NUCLEOTIDE SEQUENCE [LARGE SCALE GENOMIC DNA]</scope>
    <source>
        <strain evidence="1 2">NRRL 13617</strain>
    </source>
</reference>
<dbReference type="EMBL" id="JAAOAQ010001133">
    <property type="protein sequence ID" value="KAF5530119.1"/>
    <property type="molecule type" value="Genomic_DNA"/>
</dbReference>
<dbReference type="Gene3D" id="1.20.1290.10">
    <property type="entry name" value="AhpD-like"/>
    <property type="match status" value="1"/>
</dbReference>
<sequence>MRVPCLPNPPVGLSEAEEGITRRIAARRAENGLLPLDLVLLHAPEIANGWDILFSAIRDRSSLPDHIREIAICRTAVLNKAWYEWDWHAPILRNTERFAHNPNKIKTIADPNPTGPGELDAAEWAVLKFADEVTININPADDTFEKLRTICGLSNREIVELTATVSSYNFVSRFLVTLNIGDMNDKIPEENQWQKGESYSNVRLNHQ</sequence>
<proteinExistence type="predicted"/>
<dbReference type="InterPro" id="IPR029032">
    <property type="entry name" value="AhpD-like"/>
</dbReference>
<keyword evidence="2" id="KW-1185">Reference proteome</keyword>
<protein>
    <submittedName>
        <fullName evidence="1">4-carboxymuconolactone decarboxylase</fullName>
    </submittedName>
</protein>
<evidence type="ECO:0000313" key="2">
    <source>
        <dbReference type="Proteomes" id="UP000582016"/>
    </source>
</evidence>
<accession>A0A8H5I4Q4</accession>
<organism evidence="1 2">
    <name type="scientific">Fusarium phyllophilum</name>
    <dbReference type="NCBI Taxonomy" id="47803"/>
    <lineage>
        <taxon>Eukaryota</taxon>
        <taxon>Fungi</taxon>
        <taxon>Dikarya</taxon>
        <taxon>Ascomycota</taxon>
        <taxon>Pezizomycotina</taxon>
        <taxon>Sordariomycetes</taxon>
        <taxon>Hypocreomycetidae</taxon>
        <taxon>Hypocreales</taxon>
        <taxon>Nectriaceae</taxon>
        <taxon>Fusarium</taxon>
        <taxon>Fusarium fujikuroi species complex</taxon>
    </lineage>
</organism>